<protein>
    <recommendedName>
        <fullName evidence="7">Late embryogenesis abundant protein LEA-2 subgroup domain-containing protein</fullName>
    </recommendedName>
</protein>
<dbReference type="OMA" id="STWHRPT"/>
<comment type="subcellular location">
    <subcellularLocation>
        <location evidence="1">Membrane</location>
        <topology evidence="1">Single-pass membrane protein</topology>
    </subcellularLocation>
</comment>
<keyword evidence="3 6" id="KW-1133">Transmembrane helix</keyword>
<keyword evidence="4 6" id="KW-0472">Membrane</keyword>
<evidence type="ECO:0000256" key="1">
    <source>
        <dbReference type="ARBA" id="ARBA00004167"/>
    </source>
</evidence>
<name>A0A2C9UXI0_MANES</name>
<evidence type="ECO:0000256" key="4">
    <source>
        <dbReference type="ARBA" id="ARBA00023136"/>
    </source>
</evidence>
<keyword evidence="2 6" id="KW-0812">Transmembrane</keyword>
<gene>
    <name evidence="8" type="ORF">MANES_12G136600v8</name>
</gene>
<accession>A0A2C9UXI0</accession>
<dbReference type="PANTHER" id="PTHR31234">
    <property type="entry name" value="LATE EMBRYOGENESIS ABUNDANT (LEA) HYDROXYPROLINE-RICH GLYCOPROTEIN FAMILY"/>
    <property type="match status" value="1"/>
</dbReference>
<evidence type="ECO:0000256" key="3">
    <source>
        <dbReference type="ARBA" id="ARBA00022989"/>
    </source>
</evidence>
<evidence type="ECO:0000259" key="7">
    <source>
        <dbReference type="Pfam" id="PF03168"/>
    </source>
</evidence>
<reference evidence="9" key="1">
    <citation type="journal article" date="2016" name="Nat. Biotechnol.">
        <title>Sequencing wild and cultivated cassava and related species reveals extensive interspecific hybridization and genetic diversity.</title>
        <authorList>
            <person name="Bredeson J.V."/>
            <person name="Lyons J.B."/>
            <person name="Prochnik S.E."/>
            <person name="Wu G.A."/>
            <person name="Ha C.M."/>
            <person name="Edsinger-Gonzales E."/>
            <person name="Grimwood J."/>
            <person name="Schmutz J."/>
            <person name="Rabbi I.Y."/>
            <person name="Egesi C."/>
            <person name="Nauluvula P."/>
            <person name="Lebot V."/>
            <person name="Ndunguru J."/>
            <person name="Mkamilo G."/>
            <person name="Bart R.S."/>
            <person name="Setter T.L."/>
            <person name="Gleadow R.M."/>
            <person name="Kulakow P."/>
            <person name="Ferguson M.E."/>
            <person name="Rounsley S."/>
            <person name="Rokhsar D.S."/>
        </authorList>
    </citation>
    <scope>NUCLEOTIDE SEQUENCE [LARGE SCALE GENOMIC DNA]</scope>
    <source>
        <strain evidence="9">cv. AM560-2</strain>
    </source>
</reference>
<feature type="transmembrane region" description="Helical" evidence="6">
    <location>
        <begin position="97"/>
        <end position="120"/>
    </location>
</feature>
<dbReference type="Proteomes" id="UP000091857">
    <property type="component" value="Chromosome 12"/>
</dbReference>
<keyword evidence="9" id="KW-1185">Reference proteome</keyword>
<dbReference type="InterPro" id="IPR004864">
    <property type="entry name" value="LEA_2"/>
</dbReference>
<evidence type="ECO:0000256" key="2">
    <source>
        <dbReference type="ARBA" id="ARBA00022692"/>
    </source>
</evidence>
<sequence>MGERFPLFRIQQADEPPLQTRPSPPNYEPIFRPRPFPSRKSSLKVKPKPVSIDQSETYVVQIPKEHIFNVPPPENAIIAERYRNPEKKKNSNGNCTLCVVITLLVVAALVGLIVGVVHIASKPKTPVFSVVHVGVKNPPSSSHKNARNTIYEITLKAKNRNKKTETIYSSPGGITLLYNGNKIGAGKSPRFDQPAGSSTKVGLTLKSSKGSLPEDITRSIKDKKGKRHVSLVLKMNKVPVKMKSWSKAINIICNLKVSSLGASGNNVVSQRCQTKFN</sequence>
<dbReference type="Pfam" id="PF03168">
    <property type="entry name" value="LEA_2"/>
    <property type="match status" value="1"/>
</dbReference>
<feature type="compositionally biased region" description="Pro residues" evidence="5">
    <location>
        <begin position="22"/>
        <end position="36"/>
    </location>
</feature>
<dbReference type="Gramene" id="Manes.12G136600.1.v8.1">
    <property type="protein sequence ID" value="Manes.12G136600.1.v8.1.CDS.1"/>
    <property type="gene ID" value="Manes.12G136600.v8.1"/>
</dbReference>
<proteinExistence type="predicted"/>
<dbReference type="EMBL" id="CM004398">
    <property type="protein sequence ID" value="OAY35860.1"/>
    <property type="molecule type" value="Genomic_DNA"/>
</dbReference>
<feature type="region of interest" description="Disordered" evidence="5">
    <location>
        <begin position="1"/>
        <end position="47"/>
    </location>
</feature>
<evidence type="ECO:0000313" key="9">
    <source>
        <dbReference type="Proteomes" id="UP000091857"/>
    </source>
</evidence>
<dbReference type="PANTHER" id="PTHR31234:SF68">
    <property type="entry name" value="EXPRESSED PROTEIN"/>
    <property type="match status" value="1"/>
</dbReference>
<organism evidence="8 9">
    <name type="scientific">Manihot esculenta</name>
    <name type="common">Cassava</name>
    <name type="synonym">Jatropha manihot</name>
    <dbReference type="NCBI Taxonomy" id="3983"/>
    <lineage>
        <taxon>Eukaryota</taxon>
        <taxon>Viridiplantae</taxon>
        <taxon>Streptophyta</taxon>
        <taxon>Embryophyta</taxon>
        <taxon>Tracheophyta</taxon>
        <taxon>Spermatophyta</taxon>
        <taxon>Magnoliopsida</taxon>
        <taxon>eudicotyledons</taxon>
        <taxon>Gunneridae</taxon>
        <taxon>Pentapetalae</taxon>
        <taxon>rosids</taxon>
        <taxon>fabids</taxon>
        <taxon>Malpighiales</taxon>
        <taxon>Euphorbiaceae</taxon>
        <taxon>Crotonoideae</taxon>
        <taxon>Manihoteae</taxon>
        <taxon>Manihot</taxon>
    </lineage>
</organism>
<comment type="caution">
    <text evidence="8">The sequence shown here is derived from an EMBL/GenBank/DDBJ whole genome shotgun (WGS) entry which is preliminary data.</text>
</comment>
<dbReference type="OrthoDB" id="996955at2759"/>
<dbReference type="AlphaFoldDB" id="A0A2C9UXI0"/>
<dbReference type="STRING" id="3983.A0A2C9UXI0"/>
<dbReference type="GO" id="GO:0016020">
    <property type="term" value="C:membrane"/>
    <property type="evidence" value="ECO:0007669"/>
    <property type="project" value="UniProtKB-SubCell"/>
</dbReference>
<evidence type="ECO:0000256" key="5">
    <source>
        <dbReference type="SAM" id="MobiDB-lite"/>
    </source>
</evidence>
<evidence type="ECO:0000256" key="6">
    <source>
        <dbReference type="SAM" id="Phobius"/>
    </source>
</evidence>
<evidence type="ECO:0000313" key="8">
    <source>
        <dbReference type="EMBL" id="OAY35860.1"/>
    </source>
</evidence>
<feature type="domain" description="Late embryogenesis abundant protein LEA-2 subgroup" evidence="7">
    <location>
        <begin position="154"/>
        <end position="226"/>
    </location>
</feature>
<dbReference type="InterPro" id="IPR044839">
    <property type="entry name" value="NDR1-like"/>
</dbReference>
<dbReference type="GO" id="GO:0098542">
    <property type="term" value="P:defense response to other organism"/>
    <property type="evidence" value="ECO:0007669"/>
    <property type="project" value="InterPro"/>
</dbReference>